<keyword evidence="1" id="KW-0808">Transferase</keyword>
<protein>
    <submittedName>
        <fullName evidence="3">Glycosyltransferase family 4 protein</fullName>
    </submittedName>
</protein>
<dbReference type="InterPro" id="IPR001296">
    <property type="entry name" value="Glyco_trans_1"/>
</dbReference>
<keyword evidence="4" id="KW-1185">Reference proteome</keyword>
<dbReference type="SUPFAM" id="SSF53756">
    <property type="entry name" value="UDP-Glycosyltransferase/glycogen phosphorylase"/>
    <property type="match status" value="1"/>
</dbReference>
<feature type="domain" description="Glycosyl transferase family 1" evidence="2">
    <location>
        <begin position="185"/>
        <end position="333"/>
    </location>
</feature>
<dbReference type="InterPro" id="IPR029063">
    <property type="entry name" value="SAM-dependent_MTases_sf"/>
</dbReference>
<dbReference type="CDD" id="cd03809">
    <property type="entry name" value="GT4_MtfB-like"/>
    <property type="match status" value="1"/>
</dbReference>
<organism evidence="3 4">
    <name type="scientific">Scleromatobacter humisilvae</name>
    <dbReference type="NCBI Taxonomy" id="2897159"/>
    <lineage>
        <taxon>Bacteria</taxon>
        <taxon>Pseudomonadati</taxon>
        <taxon>Pseudomonadota</taxon>
        <taxon>Betaproteobacteria</taxon>
        <taxon>Burkholderiales</taxon>
        <taxon>Sphaerotilaceae</taxon>
        <taxon>Scleromatobacter</taxon>
    </lineage>
</organism>
<dbReference type="Gene3D" id="3.40.50.2000">
    <property type="entry name" value="Glycogen Phosphorylase B"/>
    <property type="match status" value="1"/>
</dbReference>
<dbReference type="Pfam" id="PF00534">
    <property type="entry name" value="Glycos_transf_1"/>
    <property type="match status" value="1"/>
</dbReference>
<dbReference type="GO" id="GO:0016757">
    <property type="term" value="F:glycosyltransferase activity"/>
    <property type="evidence" value="ECO:0007669"/>
    <property type="project" value="InterPro"/>
</dbReference>
<dbReference type="EMBL" id="JAJLJH010000002">
    <property type="protein sequence ID" value="MCK9686580.1"/>
    <property type="molecule type" value="Genomic_DNA"/>
</dbReference>
<dbReference type="PANTHER" id="PTHR46401:SF2">
    <property type="entry name" value="GLYCOSYLTRANSFERASE WBBK-RELATED"/>
    <property type="match status" value="1"/>
</dbReference>
<dbReference type="RefSeq" id="WP_275682600.1">
    <property type="nucleotide sequence ID" value="NZ_JAJLJH010000002.1"/>
</dbReference>
<comment type="caution">
    <text evidence="3">The sequence shown here is derived from an EMBL/GenBank/DDBJ whole genome shotgun (WGS) entry which is preliminary data.</text>
</comment>
<sequence length="622" mass="66886">MTPNASPIVIDGVFFQIGRSGIARVWQSLLGLWAGTPFGDRLVVMDRARTAPRVAGIRFHDAPGLNYNDLEGDRRVVQDVCDEVGAALFMSTYYSYPKSTPSMAMVYDMIPEVMGYDLGTPMWRQKREALAYASSYTAISHSTARDLARFAGKAVDVRVDYTGSDFAPVSAEEVADFRRRHGIVRPYFMTSGSRADYKNAALFFSAFARFGDARKDYAIVCTGGGQLDPASQAAAGEASVHLAIFDDHDLRCAYAGALALVYPSRYEGFGLPVLEAMACECPAITSNASSLPEVGGDAVLYIELGANEEAQTFELLQQVQRPEVRASLIERGRVQARKFSWQTMADGVASALQAAADARPAPAPRVTAAAVAADDQLLTLGKLRCRLPATHPLPGLQREHPLFGRLPSALGAVLDDGDGVVIAGAGFGSTLAQLADARPALNLLGIERDAKRFAYLRTNAAVLRDGSVQLLHAELGSSALPGVDVALREIASRPGMDRVRLVVSTAGAGGPSLLEGAAGLCASARPMLYFSCQLGGDAQAADSWRQRLRALWACGYAGFWVFDNFGNPICEVSQPRVLDQLLDSLLRQNQRKASRTLYYYDVLAFGERDAAPAASAVDLHTR</sequence>
<evidence type="ECO:0000313" key="3">
    <source>
        <dbReference type="EMBL" id="MCK9686580.1"/>
    </source>
</evidence>
<name>A0A9X1YJJ9_9BURK</name>
<evidence type="ECO:0000256" key="1">
    <source>
        <dbReference type="ARBA" id="ARBA00022679"/>
    </source>
</evidence>
<reference evidence="3" key="1">
    <citation type="submission" date="2021-11" db="EMBL/GenBank/DDBJ databases">
        <title>BS-T2-15 a new species belonging to the Comamonadaceae family isolated from the soil of a French oak forest.</title>
        <authorList>
            <person name="Mieszkin S."/>
            <person name="Alain K."/>
        </authorList>
    </citation>
    <scope>NUCLEOTIDE SEQUENCE</scope>
    <source>
        <strain evidence="3">BS-T2-15</strain>
    </source>
</reference>
<dbReference type="GO" id="GO:0009103">
    <property type="term" value="P:lipopolysaccharide biosynthetic process"/>
    <property type="evidence" value="ECO:0007669"/>
    <property type="project" value="TreeGrafter"/>
</dbReference>
<dbReference type="PANTHER" id="PTHR46401">
    <property type="entry name" value="GLYCOSYLTRANSFERASE WBBK-RELATED"/>
    <property type="match status" value="1"/>
</dbReference>
<dbReference type="AlphaFoldDB" id="A0A9X1YJJ9"/>
<dbReference type="SUPFAM" id="SSF53335">
    <property type="entry name" value="S-adenosyl-L-methionine-dependent methyltransferases"/>
    <property type="match status" value="1"/>
</dbReference>
<evidence type="ECO:0000313" key="4">
    <source>
        <dbReference type="Proteomes" id="UP001139353"/>
    </source>
</evidence>
<proteinExistence type="predicted"/>
<dbReference type="Proteomes" id="UP001139353">
    <property type="component" value="Unassembled WGS sequence"/>
</dbReference>
<accession>A0A9X1YJJ9</accession>
<gene>
    <name evidence="3" type="ORF">LPC04_12760</name>
</gene>
<evidence type="ECO:0000259" key="2">
    <source>
        <dbReference type="Pfam" id="PF00534"/>
    </source>
</evidence>